<dbReference type="STRING" id="181874.A0A409WP73"/>
<feature type="compositionally biased region" description="Basic and acidic residues" evidence="1">
    <location>
        <begin position="298"/>
        <end position="307"/>
    </location>
</feature>
<evidence type="ECO:0000256" key="1">
    <source>
        <dbReference type="SAM" id="MobiDB-lite"/>
    </source>
</evidence>
<dbReference type="OrthoDB" id="3133596at2759"/>
<dbReference type="InParanoid" id="A0A409WP73"/>
<evidence type="ECO:0000313" key="2">
    <source>
        <dbReference type="EMBL" id="PPQ80314.1"/>
    </source>
</evidence>
<dbReference type="Proteomes" id="UP000284842">
    <property type="component" value="Unassembled WGS sequence"/>
</dbReference>
<dbReference type="AlphaFoldDB" id="A0A409WP73"/>
<proteinExistence type="predicted"/>
<organism evidence="2 3">
    <name type="scientific">Panaeolus cyanescens</name>
    <dbReference type="NCBI Taxonomy" id="181874"/>
    <lineage>
        <taxon>Eukaryota</taxon>
        <taxon>Fungi</taxon>
        <taxon>Dikarya</taxon>
        <taxon>Basidiomycota</taxon>
        <taxon>Agaricomycotina</taxon>
        <taxon>Agaricomycetes</taxon>
        <taxon>Agaricomycetidae</taxon>
        <taxon>Agaricales</taxon>
        <taxon>Agaricineae</taxon>
        <taxon>Galeropsidaceae</taxon>
        <taxon>Panaeolus</taxon>
    </lineage>
</organism>
<feature type="compositionally biased region" description="Polar residues" evidence="1">
    <location>
        <begin position="376"/>
        <end position="399"/>
    </location>
</feature>
<evidence type="ECO:0008006" key="4">
    <source>
        <dbReference type="Google" id="ProtNLM"/>
    </source>
</evidence>
<reference evidence="2 3" key="1">
    <citation type="journal article" date="2018" name="Evol. Lett.">
        <title>Horizontal gene cluster transfer increased hallucinogenic mushroom diversity.</title>
        <authorList>
            <person name="Reynolds H.T."/>
            <person name="Vijayakumar V."/>
            <person name="Gluck-Thaler E."/>
            <person name="Korotkin H.B."/>
            <person name="Matheny P.B."/>
            <person name="Slot J.C."/>
        </authorList>
    </citation>
    <scope>NUCLEOTIDE SEQUENCE [LARGE SCALE GENOMIC DNA]</scope>
    <source>
        <strain evidence="2 3">2629</strain>
    </source>
</reference>
<evidence type="ECO:0000313" key="3">
    <source>
        <dbReference type="Proteomes" id="UP000284842"/>
    </source>
</evidence>
<feature type="compositionally biased region" description="Low complexity" evidence="1">
    <location>
        <begin position="331"/>
        <end position="345"/>
    </location>
</feature>
<gene>
    <name evidence="2" type="ORF">CVT24_000413</name>
</gene>
<feature type="region of interest" description="Disordered" evidence="1">
    <location>
        <begin position="1"/>
        <end position="50"/>
    </location>
</feature>
<protein>
    <recommendedName>
        <fullName evidence="4">HNH nuclease domain-containing protein</fullName>
    </recommendedName>
</protein>
<dbReference type="EMBL" id="NHTK01005369">
    <property type="protein sequence ID" value="PPQ80314.1"/>
    <property type="molecule type" value="Genomic_DNA"/>
</dbReference>
<feature type="region of interest" description="Disordered" evidence="1">
    <location>
        <begin position="298"/>
        <end position="408"/>
    </location>
</feature>
<comment type="caution">
    <text evidence="2">The sequence shown here is derived from an EMBL/GenBank/DDBJ whole genome shotgun (WGS) entry which is preliminary data.</text>
</comment>
<feature type="compositionally biased region" description="Polar residues" evidence="1">
    <location>
        <begin position="1"/>
        <end position="24"/>
    </location>
</feature>
<keyword evidence="3" id="KW-1185">Reference proteome</keyword>
<name>A0A409WP73_9AGAR</name>
<sequence>MADSQTQHSSRTSGTLKSSPNTRIGHTGKPGDSALESVDSGLKRRTRDAAPTTDRCIIENKILYDGVHLCHVFGRGQTKQGSMMCAIESNWNMEIGSLTLDARRNCFYARSPLHHHFDNGRWTMLPSLEVIQEYENIISDNPPAGTAPVDVSMQPRLTAEILEKHNKVAIHTYTVVPLDPQMADVCIHRQITLDRPTKATDFETYFFPYETPAPLVVHSHIHPKFAILELGFILSEKYSSTAGENLLDDQPHLAKYKAHFDGVRDIYDAWTFLDINLRRRLKAENSPYLYDPERKTRLEDPSYRGRNCDLGNLGRREPSLRRQGLPPADFGSTSSTGEEVSTAVEGSTRSATHRIRYAYGGPSSMNSKRPHDDVDTSPTRPPGTSLSGQMGPPASTTSHRSNRPRRDA</sequence>
<accession>A0A409WP73</accession>